<dbReference type="STRING" id="1314781.A0A165QAT6"/>
<dbReference type="InParanoid" id="A0A165QAT6"/>
<evidence type="ECO:0000259" key="5">
    <source>
        <dbReference type="PROSITE" id="PS01031"/>
    </source>
</evidence>
<dbReference type="SUPFAM" id="SSF49764">
    <property type="entry name" value="HSP20-like chaperones"/>
    <property type="match status" value="1"/>
</dbReference>
<dbReference type="EMBL" id="KV425884">
    <property type="protein sequence ID" value="KZW03337.1"/>
    <property type="molecule type" value="Genomic_DNA"/>
</dbReference>
<keyword evidence="1" id="KW-0346">Stress response</keyword>
<protein>
    <submittedName>
        <fullName evidence="6">HSP20-like chaperone</fullName>
    </submittedName>
</protein>
<dbReference type="AlphaFoldDB" id="A0A165QAT6"/>
<dbReference type="Gene3D" id="2.60.40.790">
    <property type="match status" value="1"/>
</dbReference>
<dbReference type="InterPro" id="IPR002068">
    <property type="entry name" value="A-crystallin/Hsp20_dom"/>
</dbReference>
<feature type="region of interest" description="Disordered" evidence="4">
    <location>
        <begin position="89"/>
        <end position="131"/>
    </location>
</feature>
<name>A0A165QAT6_EXIGL</name>
<organism evidence="6 7">
    <name type="scientific">Exidia glandulosa HHB12029</name>
    <dbReference type="NCBI Taxonomy" id="1314781"/>
    <lineage>
        <taxon>Eukaryota</taxon>
        <taxon>Fungi</taxon>
        <taxon>Dikarya</taxon>
        <taxon>Basidiomycota</taxon>
        <taxon>Agaricomycotina</taxon>
        <taxon>Agaricomycetes</taxon>
        <taxon>Auriculariales</taxon>
        <taxon>Exidiaceae</taxon>
        <taxon>Exidia</taxon>
    </lineage>
</organism>
<reference evidence="6 7" key="1">
    <citation type="journal article" date="2016" name="Mol. Biol. Evol.">
        <title>Comparative Genomics of Early-Diverging Mushroom-Forming Fungi Provides Insights into the Origins of Lignocellulose Decay Capabilities.</title>
        <authorList>
            <person name="Nagy L.G."/>
            <person name="Riley R."/>
            <person name="Tritt A."/>
            <person name="Adam C."/>
            <person name="Daum C."/>
            <person name="Floudas D."/>
            <person name="Sun H."/>
            <person name="Yadav J.S."/>
            <person name="Pangilinan J."/>
            <person name="Larsson K.H."/>
            <person name="Matsuura K."/>
            <person name="Barry K."/>
            <person name="Labutti K."/>
            <person name="Kuo R."/>
            <person name="Ohm R.A."/>
            <person name="Bhattacharya S.S."/>
            <person name="Shirouzu T."/>
            <person name="Yoshinaga Y."/>
            <person name="Martin F.M."/>
            <person name="Grigoriev I.V."/>
            <person name="Hibbett D.S."/>
        </authorList>
    </citation>
    <scope>NUCLEOTIDE SEQUENCE [LARGE SCALE GENOMIC DNA]</scope>
    <source>
        <strain evidence="6 7">HHB12029</strain>
    </source>
</reference>
<dbReference type="CDD" id="cd06464">
    <property type="entry name" value="ACD_sHsps-like"/>
    <property type="match status" value="1"/>
</dbReference>
<dbReference type="PROSITE" id="PS01031">
    <property type="entry name" value="SHSP"/>
    <property type="match status" value="1"/>
</dbReference>
<evidence type="ECO:0000256" key="1">
    <source>
        <dbReference type="ARBA" id="ARBA00023016"/>
    </source>
</evidence>
<dbReference type="Proteomes" id="UP000077266">
    <property type="component" value="Unassembled WGS sequence"/>
</dbReference>
<proteinExistence type="inferred from homology"/>
<dbReference type="InterPro" id="IPR008978">
    <property type="entry name" value="HSP20-like_chaperone"/>
</dbReference>
<dbReference type="InterPro" id="IPR031107">
    <property type="entry name" value="Small_HSP"/>
</dbReference>
<accession>A0A165QAT6</accession>
<evidence type="ECO:0000256" key="2">
    <source>
        <dbReference type="PROSITE-ProRule" id="PRU00285"/>
    </source>
</evidence>
<evidence type="ECO:0000256" key="3">
    <source>
        <dbReference type="RuleBase" id="RU003616"/>
    </source>
</evidence>
<sequence length="182" mass="20246">MSITRQFFNELRPLFRVLEDPFFQPAFGTAARSQLGRRGFDQWPRNHIARPAVDLTESGNNYIVEAELPGIKKENVEVRVGDNGQSVTIEGKIVTRSPPRAQEQEGQVVQSSSTEGKSLPAPETREVSTERQFVGSTMFSRTVWLPEPVESTKVTAKLEDGVLTVTVPKAEAKQGVHKVEIQ</sequence>
<comment type="similarity">
    <text evidence="2 3">Belongs to the small heat shock protein (HSP20) family.</text>
</comment>
<gene>
    <name evidence="6" type="ORF">EXIGLDRAFT_664521</name>
</gene>
<dbReference type="Pfam" id="PF00011">
    <property type="entry name" value="HSP20"/>
    <property type="match status" value="2"/>
</dbReference>
<feature type="compositionally biased region" description="Low complexity" evidence="4">
    <location>
        <begin position="104"/>
        <end position="113"/>
    </location>
</feature>
<dbReference type="OrthoDB" id="1431247at2759"/>
<evidence type="ECO:0000313" key="6">
    <source>
        <dbReference type="EMBL" id="KZW03337.1"/>
    </source>
</evidence>
<feature type="domain" description="SHSP" evidence="5">
    <location>
        <begin position="44"/>
        <end position="182"/>
    </location>
</feature>
<evidence type="ECO:0000313" key="7">
    <source>
        <dbReference type="Proteomes" id="UP000077266"/>
    </source>
</evidence>
<dbReference type="PANTHER" id="PTHR11527">
    <property type="entry name" value="HEAT-SHOCK PROTEIN 20 FAMILY MEMBER"/>
    <property type="match status" value="1"/>
</dbReference>
<evidence type="ECO:0000256" key="4">
    <source>
        <dbReference type="SAM" id="MobiDB-lite"/>
    </source>
</evidence>
<keyword evidence="7" id="KW-1185">Reference proteome</keyword>